<dbReference type="PANTHER" id="PTHR45508:SF1">
    <property type="entry name" value="RHODANESE-LIKE DOMAIN-CONTAINING PROTEIN 9, CHLOROPLASTIC"/>
    <property type="match status" value="1"/>
</dbReference>
<reference evidence="1 2" key="1">
    <citation type="journal article" date="2020" name="Nat. Food">
        <title>A phased Vanilla planifolia genome enables genetic improvement of flavour and production.</title>
        <authorList>
            <person name="Hasing T."/>
            <person name="Tang H."/>
            <person name="Brym M."/>
            <person name="Khazi F."/>
            <person name="Huang T."/>
            <person name="Chambers A.H."/>
        </authorList>
    </citation>
    <scope>NUCLEOTIDE SEQUENCE [LARGE SCALE GENOMIC DNA]</scope>
    <source>
        <tissue evidence="1">Leaf</tissue>
    </source>
</reference>
<dbReference type="EMBL" id="JADCNM010000220">
    <property type="protein sequence ID" value="KAG0449026.1"/>
    <property type="molecule type" value="Genomic_DNA"/>
</dbReference>
<dbReference type="GO" id="GO:0009507">
    <property type="term" value="C:chloroplast"/>
    <property type="evidence" value="ECO:0007669"/>
    <property type="project" value="TreeGrafter"/>
</dbReference>
<accession>A0A835PBE7</accession>
<dbReference type="Proteomes" id="UP000639772">
    <property type="component" value="Unassembled WGS sequence"/>
</dbReference>
<dbReference type="OrthoDB" id="566238at2759"/>
<organism evidence="1 2">
    <name type="scientific">Vanilla planifolia</name>
    <name type="common">Vanilla</name>
    <dbReference type="NCBI Taxonomy" id="51239"/>
    <lineage>
        <taxon>Eukaryota</taxon>
        <taxon>Viridiplantae</taxon>
        <taxon>Streptophyta</taxon>
        <taxon>Embryophyta</taxon>
        <taxon>Tracheophyta</taxon>
        <taxon>Spermatophyta</taxon>
        <taxon>Magnoliopsida</taxon>
        <taxon>Liliopsida</taxon>
        <taxon>Asparagales</taxon>
        <taxon>Orchidaceae</taxon>
        <taxon>Vanilloideae</taxon>
        <taxon>Vanilleae</taxon>
        <taxon>Vanilla</taxon>
    </lineage>
</organism>
<proteinExistence type="predicted"/>
<protein>
    <submittedName>
        <fullName evidence="1">Uncharacterized protein</fullName>
    </submittedName>
</protein>
<sequence>MAHYVTACFDNRTRSLTHLKNGDSWATLRSSLSPESRSRSRAHLVSRSRRKVVAIVRAEVRYVKGEEAKKLVEEEGYVVLMSEMESNTANLTSSPLVIFFVENNDNDFGTIVKRTLHNNFVGLFFGLPFTKLNPDFVQEAKRQFTGDTRLVVVCQRV</sequence>
<evidence type="ECO:0000313" key="1">
    <source>
        <dbReference type="EMBL" id="KAG0449026.1"/>
    </source>
</evidence>
<dbReference type="PANTHER" id="PTHR45508">
    <property type="entry name" value="RHODANESE-LIKE DOMAIN-CONTAINING PROTEIN 9, CHLOROPLASTIC"/>
    <property type="match status" value="1"/>
</dbReference>
<dbReference type="AlphaFoldDB" id="A0A835PBE7"/>
<gene>
    <name evidence="1" type="ORF">HPP92_027509</name>
</gene>
<dbReference type="InterPro" id="IPR044615">
    <property type="entry name" value="STR9"/>
</dbReference>
<name>A0A835PBE7_VANPL</name>
<evidence type="ECO:0000313" key="2">
    <source>
        <dbReference type="Proteomes" id="UP000639772"/>
    </source>
</evidence>
<comment type="caution">
    <text evidence="1">The sequence shown here is derived from an EMBL/GenBank/DDBJ whole genome shotgun (WGS) entry which is preliminary data.</text>
</comment>